<gene>
    <name evidence="8" type="ORF">HMPREF9156_00081</name>
</gene>
<evidence type="ECO:0000313" key="8">
    <source>
        <dbReference type="EMBL" id="EJD65317.1"/>
    </source>
</evidence>
<dbReference type="GO" id="GO:0022857">
    <property type="term" value="F:transmembrane transporter activity"/>
    <property type="evidence" value="ECO:0007669"/>
    <property type="project" value="InterPro"/>
</dbReference>
<dbReference type="InterPro" id="IPR020846">
    <property type="entry name" value="MFS_dom"/>
</dbReference>
<dbReference type="STRING" id="857290.HMPREF9156_00081"/>
<comment type="subcellular location">
    <subcellularLocation>
        <location evidence="1">Cell inner membrane</location>
        <topology evidence="1">Multi-pass membrane protein</topology>
    </subcellularLocation>
</comment>
<feature type="transmembrane region" description="Helical" evidence="6">
    <location>
        <begin position="257"/>
        <end position="279"/>
    </location>
</feature>
<sequence length="409" mass="43651">MTETQKRTTAAVVIPIFITFFTMGFVDFVGTAANQLKDDLGLSAGQVSLFTTMVFFWFFIFAIPSSYCMNRYGRRATVLLSVAVTIAACIFPIIAYAIPEVSSAVKLILMVISFILLGIGNAIMQVSLNPLIANLVSPDRYSSTLTSGQFVKAIASFSAPLIASWLGSALHMWWLTYVLFLVISVIAYLSLLADKVEEKKTDAPNMSFGKVLGLLKDKIILLCFIGIMCHGGMDAGVNTYAPRFLIGAHAGMGANQAAYTTSLYFVFRTIGLAAGMYALTKLSNRISIIICSSIVGLSVVAFIAYTVIPGAGDWILWAALALIGFGNSNMFAIMYSIAGLHMPERQNEISGLMIMGLIGGAILPPIMGGVSDAIGGQLGSALVLIVPACYFIFLACRPKLLSAQGKAAA</sequence>
<keyword evidence="2" id="KW-1003">Cell membrane</keyword>
<dbReference type="InterPro" id="IPR036259">
    <property type="entry name" value="MFS_trans_sf"/>
</dbReference>
<keyword evidence="4 6" id="KW-1133">Transmembrane helix</keyword>
<organism evidence="8 9">
    <name type="scientific">Scardovia wiggsiae F0424</name>
    <dbReference type="NCBI Taxonomy" id="857290"/>
    <lineage>
        <taxon>Bacteria</taxon>
        <taxon>Bacillati</taxon>
        <taxon>Actinomycetota</taxon>
        <taxon>Actinomycetes</taxon>
        <taxon>Bifidobacteriales</taxon>
        <taxon>Bifidobacteriaceae</taxon>
        <taxon>Scardovia</taxon>
    </lineage>
</organism>
<feature type="transmembrane region" description="Helical" evidence="6">
    <location>
        <begin position="76"/>
        <end position="98"/>
    </location>
</feature>
<dbReference type="GO" id="GO:0005886">
    <property type="term" value="C:plasma membrane"/>
    <property type="evidence" value="ECO:0007669"/>
    <property type="project" value="UniProtKB-SubCell"/>
</dbReference>
<feature type="transmembrane region" description="Helical" evidence="6">
    <location>
        <begin position="286"/>
        <end position="308"/>
    </location>
</feature>
<feature type="transmembrane region" description="Helical" evidence="6">
    <location>
        <begin position="373"/>
        <end position="396"/>
    </location>
</feature>
<evidence type="ECO:0000256" key="5">
    <source>
        <dbReference type="ARBA" id="ARBA00023136"/>
    </source>
</evidence>
<evidence type="ECO:0000256" key="1">
    <source>
        <dbReference type="ARBA" id="ARBA00004429"/>
    </source>
</evidence>
<keyword evidence="3 6" id="KW-0812">Transmembrane</keyword>
<name>J0LNA7_9BIFI</name>
<evidence type="ECO:0000313" key="9">
    <source>
        <dbReference type="Proteomes" id="UP000006415"/>
    </source>
</evidence>
<accession>J0LNA7</accession>
<dbReference type="PROSITE" id="PS50850">
    <property type="entry name" value="MFS"/>
    <property type="match status" value="1"/>
</dbReference>
<evidence type="ECO:0000259" key="7">
    <source>
        <dbReference type="PROSITE" id="PS50850"/>
    </source>
</evidence>
<comment type="caution">
    <text evidence="8">The sequence shown here is derived from an EMBL/GenBank/DDBJ whole genome shotgun (WGS) entry which is preliminary data.</text>
</comment>
<dbReference type="eggNOG" id="COG0738">
    <property type="taxonomic scope" value="Bacteria"/>
</dbReference>
<reference evidence="8 9" key="1">
    <citation type="submission" date="2012-01" db="EMBL/GenBank/DDBJ databases">
        <title>The Genome Sequence of Scardovia wiggsiae F0424.</title>
        <authorList>
            <consortium name="The Broad Institute Genome Sequencing Platform"/>
            <person name="Earl A."/>
            <person name="Ward D."/>
            <person name="Feldgarden M."/>
            <person name="Gevers D."/>
            <person name="Izard J."/>
            <person name="Ganesan A."/>
            <person name="Baranova O.V."/>
            <person name="Blanton J.M."/>
            <person name="Tanner A.C."/>
            <person name="Mathney J."/>
            <person name="Dewhirst F.E."/>
            <person name="Young S.K."/>
            <person name="Zeng Q."/>
            <person name="Gargeya S."/>
            <person name="Fitzgerald M."/>
            <person name="Haas B."/>
            <person name="Abouelleil A."/>
            <person name="Alvarado L."/>
            <person name="Arachchi H.M."/>
            <person name="Berlin A."/>
            <person name="Chapman S.B."/>
            <person name="Gearin G."/>
            <person name="Goldberg J."/>
            <person name="Griggs A."/>
            <person name="Gujja S."/>
            <person name="Hansen M."/>
            <person name="Heiman D."/>
            <person name="Howarth C."/>
            <person name="Larimer J."/>
            <person name="Lui A."/>
            <person name="MacDonald P.J.P."/>
            <person name="McCowen C."/>
            <person name="Montmayeur A."/>
            <person name="Murphy C."/>
            <person name="Neiman D."/>
            <person name="Pearson M."/>
            <person name="Priest M."/>
            <person name="Roberts A."/>
            <person name="Saif S."/>
            <person name="Shea T."/>
            <person name="Sisk P."/>
            <person name="Stolte C."/>
            <person name="Sykes S."/>
            <person name="Wortman J."/>
            <person name="Nusbaum C."/>
            <person name="Birren B."/>
        </authorList>
    </citation>
    <scope>NUCLEOTIDE SEQUENCE [LARGE SCALE GENOMIC DNA]</scope>
    <source>
        <strain evidence="8 9">F0424</strain>
    </source>
</reference>
<feature type="transmembrane region" description="Helical" evidence="6">
    <location>
        <begin position="349"/>
        <end position="367"/>
    </location>
</feature>
<dbReference type="PANTHER" id="PTHR43702">
    <property type="entry name" value="L-FUCOSE-PROTON SYMPORTER"/>
    <property type="match status" value="1"/>
</dbReference>
<dbReference type="RefSeq" id="WP_007147149.1">
    <property type="nucleotide sequence ID" value="NZ_AKCI01000001.1"/>
</dbReference>
<dbReference type="AlphaFoldDB" id="J0LNA7"/>
<feature type="transmembrane region" description="Helical" evidence="6">
    <location>
        <begin position="314"/>
        <end position="337"/>
    </location>
</feature>
<feature type="transmembrane region" description="Helical" evidence="6">
    <location>
        <begin position="172"/>
        <end position="191"/>
    </location>
</feature>
<evidence type="ECO:0000256" key="4">
    <source>
        <dbReference type="ARBA" id="ARBA00022989"/>
    </source>
</evidence>
<proteinExistence type="predicted"/>
<dbReference type="OrthoDB" id="3225787at2"/>
<protein>
    <recommendedName>
        <fullName evidence="7">Major facilitator superfamily (MFS) profile domain-containing protein</fullName>
    </recommendedName>
</protein>
<feature type="transmembrane region" description="Helical" evidence="6">
    <location>
        <begin position="104"/>
        <end position="124"/>
    </location>
</feature>
<feature type="transmembrane region" description="Helical" evidence="6">
    <location>
        <begin position="45"/>
        <end position="64"/>
    </location>
</feature>
<dbReference type="Pfam" id="PF07690">
    <property type="entry name" value="MFS_1"/>
    <property type="match status" value="1"/>
</dbReference>
<dbReference type="Gene3D" id="1.20.1250.20">
    <property type="entry name" value="MFS general substrate transporter like domains"/>
    <property type="match status" value="2"/>
</dbReference>
<evidence type="ECO:0000256" key="3">
    <source>
        <dbReference type="ARBA" id="ARBA00022692"/>
    </source>
</evidence>
<evidence type="ECO:0000256" key="6">
    <source>
        <dbReference type="SAM" id="Phobius"/>
    </source>
</evidence>
<feature type="transmembrane region" description="Helical" evidence="6">
    <location>
        <begin position="12"/>
        <end position="33"/>
    </location>
</feature>
<dbReference type="InterPro" id="IPR011701">
    <property type="entry name" value="MFS"/>
</dbReference>
<feature type="domain" description="Major facilitator superfamily (MFS) profile" evidence="7">
    <location>
        <begin position="8"/>
        <end position="399"/>
    </location>
</feature>
<keyword evidence="9" id="KW-1185">Reference proteome</keyword>
<dbReference type="HOGENOM" id="CLU_057506_0_0_11"/>
<dbReference type="PANTHER" id="PTHR43702:SF3">
    <property type="entry name" value="PROTEIN TSGA"/>
    <property type="match status" value="1"/>
</dbReference>
<keyword evidence="5 6" id="KW-0472">Membrane</keyword>
<dbReference type="Proteomes" id="UP000006415">
    <property type="component" value="Unassembled WGS sequence"/>
</dbReference>
<feature type="transmembrane region" description="Helical" evidence="6">
    <location>
        <begin position="219"/>
        <end position="237"/>
    </location>
</feature>
<feature type="transmembrane region" description="Helical" evidence="6">
    <location>
        <begin position="145"/>
        <end position="166"/>
    </location>
</feature>
<dbReference type="InterPro" id="IPR050375">
    <property type="entry name" value="MFS_TsgA-like"/>
</dbReference>
<evidence type="ECO:0000256" key="2">
    <source>
        <dbReference type="ARBA" id="ARBA00022475"/>
    </source>
</evidence>
<dbReference type="SUPFAM" id="SSF103473">
    <property type="entry name" value="MFS general substrate transporter"/>
    <property type="match status" value="1"/>
</dbReference>
<dbReference type="EMBL" id="AGZS01000001">
    <property type="protein sequence ID" value="EJD65317.1"/>
    <property type="molecule type" value="Genomic_DNA"/>
</dbReference>